<keyword evidence="1" id="KW-0732">Signal</keyword>
<dbReference type="PROSITE" id="PS51257">
    <property type="entry name" value="PROKAR_LIPOPROTEIN"/>
    <property type="match status" value="1"/>
</dbReference>
<dbReference type="GO" id="GO:0005509">
    <property type="term" value="F:calcium ion binding"/>
    <property type="evidence" value="ECO:0007669"/>
    <property type="project" value="InterPro"/>
</dbReference>
<evidence type="ECO:0000256" key="1">
    <source>
        <dbReference type="SAM" id="SignalP"/>
    </source>
</evidence>
<gene>
    <name evidence="3" type="ORF">KFE25_004805</name>
</gene>
<dbReference type="GO" id="GO:0019898">
    <property type="term" value="C:extrinsic component of membrane"/>
    <property type="evidence" value="ECO:0007669"/>
    <property type="project" value="InterPro"/>
</dbReference>
<dbReference type="SUPFAM" id="SSF55724">
    <property type="entry name" value="Mog1p/PsbP-like"/>
    <property type="match status" value="1"/>
</dbReference>
<dbReference type="GO" id="GO:0015979">
    <property type="term" value="P:photosynthesis"/>
    <property type="evidence" value="ECO:0007669"/>
    <property type="project" value="InterPro"/>
</dbReference>
<evidence type="ECO:0000259" key="2">
    <source>
        <dbReference type="Pfam" id="PF01789"/>
    </source>
</evidence>
<reference evidence="3" key="1">
    <citation type="submission" date="2021-05" db="EMBL/GenBank/DDBJ databases">
        <title>The genome of the haptophyte Pavlova lutheri (Diacronema luteri, Pavlovales) - a model for lipid biosynthesis in eukaryotic algae.</title>
        <authorList>
            <person name="Hulatt C.J."/>
            <person name="Posewitz M.C."/>
        </authorList>
    </citation>
    <scope>NUCLEOTIDE SEQUENCE</scope>
    <source>
        <strain evidence="3">NIVA-4/92</strain>
    </source>
</reference>
<feature type="domain" description="PsbP C-terminal" evidence="2">
    <location>
        <begin position="128"/>
        <end position="276"/>
    </location>
</feature>
<dbReference type="Proteomes" id="UP000751190">
    <property type="component" value="Unassembled WGS sequence"/>
</dbReference>
<dbReference type="Pfam" id="PF01789">
    <property type="entry name" value="PsbP"/>
    <property type="match status" value="1"/>
</dbReference>
<dbReference type="OMA" id="WKSEESK"/>
<proteinExistence type="predicted"/>
<organism evidence="3 4">
    <name type="scientific">Diacronema lutheri</name>
    <name type="common">Unicellular marine alga</name>
    <name type="synonym">Monochrysis lutheri</name>
    <dbReference type="NCBI Taxonomy" id="2081491"/>
    <lineage>
        <taxon>Eukaryota</taxon>
        <taxon>Haptista</taxon>
        <taxon>Haptophyta</taxon>
        <taxon>Pavlovophyceae</taxon>
        <taxon>Pavlovales</taxon>
        <taxon>Pavlovaceae</taxon>
        <taxon>Diacronema</taxon>
    </lineage>
</organism>
<dbReference type="InterPro" id="IPR016123">
    <property type="entry name" value="Mog1/PsbP_a/b/a-sand"/>
</dbReference>
<feature type="signal peptide" evidence="1">
    <location>
        <begin position="1"/>
        <end position="21"/>
    </location>
</feature>
<comment type="caution">
    <text evidence="3">The sequence shown here is derived from an EMBL/GenBank/DDBJ whole genome shotgun (WGS) entry which is preliminary data.</text>
</comment>
<dbReference type="InterPro" id="IPR002683">
    <property type="entry name" value="PsbP_C"/>
</dbReference>
<dbReference type="EMBL" id="JAGTXO010000016">
    <property type="protein sequence ID" value="KAG8463294.1"/>
    <property type="molecule type" value="Genomic_DNA"/>
</dbReference>
<dbReference type="OrthoDB" id="188627at2759"/>
<keyword evidence="4" id="KW-1185">Reference proteome</keyword>
<feature type="chain" id="PRO_5035232379" description="PsbP C-terminal domain-containing protein" evidence="1">
    <location>
        <begin position="22"/>
        <end position="292"/>
    </location>
</feature>
<sequence>MTPATRLVASLALALLAGCEALARGGCAAVRGGARQRAAVSMGAAPTPTRRSVLSALLAAPAALALAPPSAVLAESKANVRLASLGFAPLPSVGGYIQLAEFLGRASAANIDGEKTRGFKLSSPLLVAFNYPQTWVTALPTISSNGESGTVSAGNYIKGDSAAFVVFDAPRSAKTAADLPKEVLAQSVVASATSDVYQDVKVRDVAKRAGGAAGDYVTYDYTYTLLTRAGFEVDRKGVGAATLVNGQVGALITATTALRWKSEESKLRELTKSFVVYPVKKSDVVQLGQLDE</sequence>
<protein>
    <recommendedName>
        <fullName evidence="2">PsbP C-terminal domain-containing protein</fullName>
    </recommendedName>
</protein>
<dbReference type="Gene3D" id="3.40.1000.10">
    <property type="entry name" value="Mog1/PsbP, alpha/beta/alpha sandwich"/>
    <property type="match status" value="1"/>
</dbReference>
<name>A0A8J5XMD6_DIALT</name>
<accession>A0A8J5XMD6</accession>
<evidence type="ECO:0000313" key="4">
    <source>
        <dbReference type="Proteomes" id="UP000751190"/>
    </source>
</evidence>
<dbReference type="AlphaFoldDB" id="A0A8J5XMD6"/>
<dbReference type="GO" id="GO:0009523">
    <property type="term" value="C:photosystem II"/>
    <property type="evidence" value="ECO:0007669"/>
    <property type="project" value="InterPro"/>
</dbReference>
<evidence type="ECO:0000313" key="3">
    <source>
        <dbReference type="EMBL" id="KAG8463294.1"/>
    </source>
</evidence>